<proteinExistence type="predicted"/>
<organism evidence="1 2">
    <name type="scientific">Romboutsia sedimentorum</name>
    <dbReference type="NCBI Taxonomy" id="1368474"/>
    <lineage>
        <taxon>Bacteria</taxon>
        <taxon>Bacillati</taxon>
        <taxon>Bacillota</taxon>
        <taxon>Clostridia</taxon>
        <taxon>Peptostreptococcales</taxon>
        <taxon>Peptostreptococcaceae</taxon>
        <taxon>Romboutsia</taxon>
    </lineage>
</organism>
<comment type="caution">
    <text evidence="1">The sequence shown here is derived from an EMBL/GenBank/DDBJ whole genome shotgun (WGS) entry which is preliminary data.</text>
</comment>
<reference evidence="1 2" key="1">
    <citation type="submission" date="2023-05" db="EMBL/GenBank/DDBJ databases">
        <title>Rombocin, a short stable natural nisin variant, displays selective antimicrobial activity against Listeria monocytogenes and employs dual mode of action to kill target bacterial strains.</title>
        <authorList>
            <person name="Wambui J."/>
            <person name="Stephan R."/>
            <person name="Kuipers O.P."/>
        </authorList>
    </citation>
    <scope>NUCLEOTIDE SEQUENCE [LARGE SCALE GENOMIC DNA]</scope>
    <source>
        <strain evidence="1 2">RC002</strain>
    </source>
</reference>
<dbReference type="EMBL" id="JASKYM010000002">
    <property type="protein sequence ID" value="MDK2563081.1"/>
    <property type="molecule type" value="Genomic_DNA"/>
</dbReference>
<evidence type="ECO:0000313" key="1">
    <source>
        <dbReference type="EMBL" id="MDK2563081.1"/>
    </source>
</evidence>
<dbReference type="Proteomes" id="UP001301012">
    <property type="component" value="Unassembled WGS sequence"/>
</dbReference>
<gene>
    <name evidence="1" type="ORF">QOZ84_05945</name>
</gene>
<dbReference type="Pfam" id="PF21835">
    <property type="entry name" value="YIEGIA_cap"/>
    <property type="match status" value="1"/>
</dbReference>
<dbReference type="InterPro" id="IPR054055">
    <property type="entry name" value="YpzH"/>
</dbReference>
<protein>
    <submittedName>
        <fullName evidence="1">Uncharacterized protein</fullName>
    </submittedName>
</protein>
<name>A0ABT7E851_9FIRM</name>
<dbReference type="RefSeq" id="WP_284132047.1">
    <property type="nucleotide sequence ID" value="NZ_JASKYM010000002.1"/>
</dbReference>
<evidence type="ECO:0000313" key="2">
    <source>
        <dbReference type="Proteomes" id="UP001301012"/>
    </source>
</evidence>
<accession>A0ABT7E851</accession>
<keyword evidence="2" id="KW-1185">Reference proteome</keyword>
<sequence>MGMNIGINEYTLAIITTNTNLKSGGCPVFYAKDNKELQNKAMLTSKCVGGMVHEITPGTLIIVKH</sequence>